<dbReference type="Proteomes" id="UP000230779">
    <property type="component" value="Unassembled WGS sequence"/>
</dbReference>
<organism evidence="2 3">
    <name type="scientific">Candidatus Kerfeldbacteria bacterium CG_4_10_14_0_8_um_filter_42_10</name>
    <dbReference type="NCBI Taxonomy" id="2014248"/>
    <lineage>
        <taxon>Bacteria</taxon>
        <taxon>Candidatus Kerfeldiibacteriota</taxon>
    </lineage>
</organism>
<name>A0A2M7RJL6_9BACT</name>
<protein>
    <recommendedName>
        <fullName evidence="1">STAS domain-containing protein</fullName>
    </recommendedName>
</protein>
<accession>A0A2M7RJL6</accession>
<proteinExistence type="predicted"/>
<evidence type="ECO:0000313" key="2">
    <source>
        <dbReference type="EMBL" id="PIY96945.1"/>
    </source>
</evidence>
<dbReference type="AlphaFoldDB" id="A0A2M7RJL6"/>
<dbReference type="PROSITE" id="PS50801">
    <property type="entry name" value="STAS"/>
    <property type="match status" value="1"/>
</dbReference>
<dbReference type="InterPro" id="IPR002645">
    <property type="entry name" value="STAS_dom"/>
</dbReference>
<sequence>MMGAMEYSVRITGGILLITLRGSFEKNGEDLFKLMIKESPLLRETGLRAIKRMAVDVTQVNSTDLSGISVLVGLRALGDQAGISQQLAVILGDNSKMRKLLDQTKLATIFQCLTSVEELN</sequence>
<feature type="domain" description="STAS" evidence="1">
    <location>
        <begin position="5"/>
        <end position="120"/>
    </location>
</feature>
<evidence type="ECO:0000259" key="1">
    <source>
        <dbReference type="PROSITE" id="PS50801"/>
    </source>
</evidence>
<dbReference type="Pfam" id="PF01740">
    <property type="entry name" value="STAS"/>
    <property type="match status" value="1"/>
</dbReference>
<reference evidence="2 3" key="1">
    <citation type="submission" date="2017-09" db="EMBL/GenBank/DDBJ databases">
        <title>Depth-based differentiation of microbial function through sediment-hosted aquifers and enrichment of novel symbionts in the deep terrestrial subsurface.</title>
        <authorList>
            <person name="Probst A.J."/>
            <person name="Ladd B."/>
            <person name="Jarett J.K."/>
            <person name="Geller-Mcgrath D.E."/>
            <person name="Sieber C.M."/>
            <person name="Emerson J.B."/>
            <person name="Anantharaman K."/>
            <person name="Thomas B.C."/>
            <person name="Malmstrom R."/>
            <person name="Stieglmeier M."/>
            <person name="Klingl A."/>
            <person name="Woyke T."/>
            <person name="Ryan C.M."/>
            <person name="Banfield J.F."/>
        </authorList>
    </citation>
    <scope>NUCLEOTIDE SEQUENCE [LARGE SCALE GENOMIC DNA]</scope>
    <source>
        <strain evidence="2">CG_4_10_14_0_8_um_filter_42_10</strain>
    </source>
</reference>
<dbReference type="SUPFAM" id="SSF52091">
    <property type="entry name" value="SpoIIaa-like"/>
    <property type="match status" value="1"/>
</dbReference>
<evidence type="ECO:0000313" key="3">
    <source>
        <dbReference type="Proteomes" id="UP000230779"/>
    </source>
</evidence>
<dbReference type="EMBL" id="PFMD01000024">
    <property type="protein sequence ID" value="PIY96945.1"/>
    <property type="molecule type" value="Genomic_DNA"/>
</dbReference>
<comment type="caution">
    <text evidence="2">The sequence shown here is derived from an EMBL/GenBank/DDBJ whole genome shotgun (WGS) entry which is preliminary data.</text>
</comment>
<dbReference type="InterPro" id="IPR036513">
    <property type="entry name" value="STAS_dom_sf"/>
</dbReference>
<gene>
    <name evidence="2" type="ORF">COY66_02115</name>
</gene>
<dbReference type="Gene3D" id="3.30.750.24">
    <property type="entry name" value="STAS domain"/>
    <property type="match status" value="1"/>
</dbReference>